<dbReference type="Gramene" id="OE9A004572T1">
    <property type="protein sequence ID" value="OE9A004572C1"/>
    <property type="gene ID" value="OE9A004572"/>
</dbReference>
<organism evidence="1 2">
    <name type="scientific">Olea europaea subsp. europaea</name>
    <dbReference type="NCBI Taxonomy" id="158383"/>
    <lineage>
        <taxon>Eukaryota</taxon>
        <taxon>Viridiplantae</taxon>
        <taxon>Streptophyta</taxon>
        <taxon>Embryophyta</taxon>
        <taxon>Tracheophyta</taxon>
        <taxon>Spermatophyta</taxon>
        <taxon>Magnoliopsida</taxon>
        <taxon>eudicotyledons</taxon>
        <taxon>Gunneridae</taxon>
        <taxon>Pentapetalae</taxon>
        <taxon>asterids</taxon>
        <taxon>lamiids</taxon>
        <taxon>Lamiales</taxon>
        <taxon>Oleaceae</taxon>
        <taxon>Oleeae</taxon>
        <taxon>Olea</taxon>
    </lineage>
</organism>
<keyword evidence="2" id="KW-1185">Reference proteome</keyword>
<dbReference type="Proteomes" id="UP000594638">
    <property type="component" value="Unassembled WGS sequence"/>
</dbReference>
<dbReference type="AlphaFoldDB" id="A0A8S0RTY2"/>
<feature type="non-terminal residue" evidence="1">
    <location>
        <position position="1"/>
    </location>
</feature>
<proteinExistence type="predicted"/>
<evidence type="ECO:0000313" key="2">
    <source>
        <dbReference type="Proteomes" id="UP000594638"/>
    </source>
</evidence>
<protein>
    <submittedName>
        <fullName evidence="1">Uncharacterized protein</fullName>
    </submittedName>
</protein>
<dbReference type="EMBL" id="CACTIH010003707">
    <property type="protein sequence ID" value="CAA2982805.1"/>
    <property type="molecule type" value="Genomic_DNA"/>
</dbReference>
<gene>
    <name evidence="1" type="ORF">OLEA9_A004572</name>
</gene>
<evidence type="ECO:0000313" key="1">
    <source>
        <dbReference type="EMBL" id="CAA2982805.1"/>
    </source>
</evidence>
<accession>A0A8S0RTY2</accession>
<comment type="caution">
    <text evidence="1">The sequence shown here is derived from an EMBL/GenBank/DDBJ whole genome shotgun (WGS) entry which is preliminary data.</text>
</comment>
<sequence>VARSVGLIYQRSEMVTSSMTTGYGRLTDDEAFHSSGRVNTTIGRAAGDGFLRLGLRIWGSLVS</sequence>
<feature type="non-terminal residue" evidence="1">
    <location>
        <position position="63"/>
    </location>
</feature>
<name>A0A8S0RTY2_OLEEU</name>
<reference evidence="1 2" key="1">
    <citation type="submission" date="2019-12" db="EMBL/GenBank/DDBJ databases">
        <authorList>
            <person name="Alioto T."/>
            <person name="Alioto T."/>
            <person name="Gomez Garrido J."/>
        </authorList>
    </citation>
    <scope>NUCLEOTIDE SEQUENCE [LARGE SCALE GENOMIC DNA]</scope>
</reference>